<organism evidence="10 11">
    <name type="scientific">Cadophora malorum</name>
    <dbReference type="NCBI Taxonomy" id="108018"/>
    <lineage>
        <taxon>Eukaryota</taxon>
        <taxon>Fungi</taxon>
        <taxon>Dikarya</taxon>
        <taxon>Ascomycota</taxon>
        <taxon>Pezizomycotina</taxon>
        <taxon>Leotiomycetes</taxon>
        <taxon>Helotiales</taxon>
        <taxon>Ploettnerulaceae</taxon>
        <taxon>Cadophora</taxon>
    </lineage>
</organism>
<feature type="transmembrane region" description="Helical" evidence="8">
    <location>
        <begin position="364"/>
        <end position="387"/>
    </location>
</feature>
<evidence type="ECO:0000256" key="6">
    <source>
        <dbReference type="ARBA" id="ARBA00023136"/>
    </source>
</evidence>
<dbReference type="FunFam" id="1.20.1250.20:FF:000286">
    <property type="entry name" value="MFS efflux transporter"/>
    <property type="match status" value="1"/>
</dbReference>
<keyword evidence="5 8" id="KW-1133">Transmembrane helix</keyword>
<feature type="transmembrane region" description="Helical" evidence="8">
    <location>
        <begin position="192"/>
        <end position="211"/>
    </location>
</feature>
<feature type="transmembrane region" description="Helical" evidence="8">
    <location>
        <begin position="165"/>
        <end position="186"/>
    </location>
</feature>
<dbReference type="OrthoDB" id="413079at2759"/>
<evidence type="ECO:0000313" key="11">
    <source>
        <dbReference type="Proteomes" id="UP000664132"/>
    </source>
</evidence>
<evidence type="ECO:0000256" key="5">
    <source>
        <dbReference type="ARBA" id="ARBA00022989"/>
    </source>
</evidence>
<dbReference type="InterPro" id="IPR036259">
    <property type="entry name" value="MFS_trans_sf"/>
</dbReference>
<dbReference type="InterPro" id="IPR020846">
    <property type="entry name" value="MFS_dom"/>
</dbReference>
<dbReference type="Proteomes" id="UP000664132">
    <property type="component" value="Unassembled WGS sequence"/>
</dbReference>
<keyword evidence="6 8" id="KW-0472">Membrane</keyword>
<feature type="transmembrane region" description="Helical" evidence="8">
    <location>
        <begin position="273"/>
        <end position="293"/>
    </location>
</feature>
<gene>
    <name evidence="10" type="ORF">IFR04_016291</name>
</gene>
<dbReference type="InterPro" id="IPR051788">
    <property type="entry name" value="MFS_Transporter"/>
</dbReference>
<feature type="transmembrane region" description="Helical" evidence="8">
    <location>
        <begin position="103"/>
        <end position="121"/>
    </location>
</feature>
<dbReference type="InterPro" id="IPR011701">
    <property type="entry name" value="MFS"/>
</dbReference>
<dbReference type="AlphaFoldDB" id="A0A8H7SZR7"/>
<dbReference type="GO" id="GO:0016020">
    <property type="term" value="C:membrane"/>
    <property type="evidence" value="ECO:0007669"/>
    <property type="project" value="TreeGrafter"/>
</dbReference>
<dbReference type="PANTHER" id="PTHR23514:SF3">
    <property type="entry name" value="BYPASS OF STOP CODON PROTEIN 6"/>
    <property type="match status" value="1"/>
</dbReference>
<comment type="similarity">
    <text evidence="2">Belongs to the major facilitator superfamily.</text>
</comment>
<evidence type="ECO:0000256" key="3">
    <source>
        <dbReference type="ARBA" id="ARBA00022448"/>
    </source>
</evidence>
<evidence type="ECO:0000259" key="9">
    <source>
        <dbReference type="PROSITE" id="PS50850"/>
    </source>
</evidence>
<dbReference type="GO" id="GO:0022857">
    <property type="term" value="F:transmembrane transporter activity"/>
    <property type="evidence" value="ECO:0007669"/>
    <property type="project" value="InterPro"/>
</dbReference>
<feature type="transmembrane region" description="Helical" evidence="8">
    <location>
        <begin position="330"/>
        <end position="352"/>
    </location>
</feature>
<protein>
    <recommendedName>
        <fullName evidence="9">Major facilitator superfamily (MFS) profile domain-containing protein</fullName>
    </recommendedName>
</protein>
<evidence type="ECO:0000256" key="2">
    <source>
        <dbReference type="ARBA" id="ARBA00008335"/>
    </source>
</evidence>
<feature type="transmembrane region" description="Helical" evidence="8">
    <location>
        <begin position="305"/>
        <end position="324"/>
    </location>
</feature>
<evidence type="ECO:0000256" key="1">
    <source>
        <dbReference type="ARBA" id="ARBA00004127"/>
    </source>
</evidence>
<feature type="region of interest" description="Disordered" evidence="7">
    <location>
        <begin position="1"/>
        <end position="28"/>
    </location>
</feature>
<evidence type="ECO:0000256" key="8">
    <source>
        <dbReference type="SAM" id="Phobius"/>
    </source>
</evidence>
<proteinExistence type="inferred from homology"/>
<evidence type="ECO:0000313" key="10">
    <source>
        <dbReference type="EMBL" id="KAG4410572.1"/>
    </source>
</evidence>
<comment type="subcellular location">
    <subcellularLocation>
        <location evidence="1">Endomembrane system</location>
        <topology evidence="1">Multi-pass membrane protein</topology>
    </subcellularLocation>
</comment>
<feature type="transmembrane region" description="Helical" evidence="8">
    <location>
        <begin position="72"/>
        <end position="91"/>
    </location>
</feature>
<feature type="transmembrane region" description="Helical" evidence="8">
    <location>
        <begin position="240"/>
        <end position="261"/>
    </location>
</feature>
<accession>A0A8H7SZR7</accession>
<sequence length="445" mass="47630">MLAGPTTEESPLLGEPDPSTTPTVVTQDVDPHPRMTLRIGAAMYSFAFLGLFTSSIGVMLQPLTRHYSLTDIHVSLVFVVGPVGYIIAAQLSSSVHWKLGQRGVSVIAPTLHILGVLLVATHPPFPVVLVAFSAVALGAGFLDGSLCAWAATVHNANTVTGMLQGSYSVGAAIGPVLAGTVLPAWNRPWYDWYYVLVAASFIELCLLSFACRHENATKYRGEKQLEEASLKHIFKYRATWLAAVYFLAYVGIETAISGWTVPFMLRYRHASPYFASMCSSGFWSAMALGRFTLGVVTDTIGVVRATVGYFLVTITFQVTFALVPGNTSSVVFMSLIGFFMGPMFASGIVMVTRLLPSELHIATVSFGASAGQIGAALFPFGIGAFIQSVGIRIFPFSIVVLSCLAFLSWLPFLSQHSMVISGSCIDEGESDPALARTMGNGSLPP</sequence>
<dbReference type="Gene3D" id="1.20.1250.20">
    <property type="entry name" value="MFS general substrate transporter like domains"/>
    <property type="match status" value="2"/>
</dbReference>
<evidence type="ECO:0000256" key="7">
    <source>
        <dbReference type="SAM" id="MobiDB-lite"/>
    </source>
</evidence>
<feature type="domain" description="Major facilitator superfamily (MFS) profile" evidence="9">
    <location>
        <begin position="38"/>
        <end position="418"/>
    </location>
</feature>
<evidence type="ECO:0000256" key="4">
    <source>
        <dbReference type="ARBA" id="ARBA00022692"/>
    </source>
</evidence>
<keyword evidence="4 8" id="KW-0812">Transmembrane</keyword>
<keyword evidence="3" id="KW-0813">Transport</keyword>
<dbReference type="EMBL" id="JAFJYH010000662">
    <property type="protein sequence ID" value="KAG4410572.1"/>
    <property type="molecule type" value="Genomic_DNA"/>
</dbReference>
<dbReference type="PROSITE" id="PS50850">
    <property type="entry name" value="MFS"/>
    <property type="match status" value="1"/>
</dbReference>
<reference evidence="10" key="1">
    <citation type="submission" date="2021-02" db="EMBL/GenBank/DDBJ databases">
        <title>Genome sequence Cadophora malorum strain M34.</title>
        <authorList>
            <person name="Stefanovic E."/>
            <person name="Vu D."/>
            <person name="Scully C."/>
            <person name="Dijksterhuis J."/>
            <person name="Roader J."/>
            <person name="Houbraken J."/>
        </authorList>
    </citation>
    <scope>NUCLEOTIDE SEQUENCE</scope>
    <source>
        <strain evidence="10">M34</strain>
    </source>
</reference>
<dbReference type="PANTHER" id="PTHR23514">
    <property type="entry name" value="BYPASS OF STOP CODON PROTEIN 6"/>
    <property type="match status" value="1"/>
</dbReference>
<feature type="transmembrane region" description="Helical" evidence="8">
    <location>
        <begin position="41"/>
        <end position="60"/>
    </location>
</feature>
<dbReference type="SUPFAM" id="SSF103473">
    <property type="entry name" value="MFS general substrate transporter"/>
    <property type="match status" value="1"/>
</dbReference>
<feature type="compositionally biased region" description="Low complexity" evidence="7">
    <location>
        <begin position="16"/>
        <end position="28"/>
    </location>
</feature>
<dbReference type="GO" id="GO:0012505">
    <property type="term" value="C:endomembrane system"/>
    <property type="evidence" value="ECO:0007669"/>
    <property type="project" value="UniProtKB-SubCell"/>
</dbReference>
<feature type="transmembrane region" description="Helical" evidence="8">
    <location>
        <begin position="127"/>
        <end position="153"/>
    </location>
</feature>
<dbReference type="Pfam" id="PF07690">
    <property type="entry name" value="MFS_1"/>
    <property type="match status" value="1"/>
</dbReference>
<feature type="transmembrane region" description="Helical" evidence="8">
    <location>
        <begin position="393"/>
        <end position="413"/>
    </location>
</feature>
<keyword evidence="11" id="KW-1185">Reference proteome</keyword>
<name>A0A8H7SZR7_9HELO</name>
<comment type="caution">
    <text evidence="10">The sequence shown here is derived from an EMBL/GenBank/DDBJ whole genome shotgun (WGS) entry which is preliminary data.</text>
</comment>